<evidence type="ECO:0000256" key="1">
    <source>
        <dbReference type="SAM" id="SignalP"/>
    </source>
</evidence>
<dbReference type="GeneID" id="30026052"/>
<comment type="caution">
    <text evidence="2">The sequence shown here is derived from an EMBL/GenBank/DDBJ whole genome shotgun (WGS) entry which is preliminary data.</text>
</comment>
<name>A0A167D1B9_CORFA</name>
<keyword evidence="3" id="KW-1185">Reference proteome</keyword>
<evidence type="ECO:0000313" key="2">
    <source>
        <dbReference type="EMBL" id="OAA41832.1"/>
    </source>
</evidence>
<protein>
    <submittedName>
        <fullName evidence="2">Uncharacterized protein</fullName>
    </submittedName>
</protein>
<accession>A0A167D1B9</accession>
<dbReference type="Proteomes" id="UP000076744">
    <property type="component" value="Unassembled WGS sequence"/>
</dbReference>
<evidence type="ECO:0000313" key="3">
    <source>
        <dbReference type="Proteomes" id="UP000076744"/>
    </source>
</evidence>
<sequence>MQFKTPIFVLAAIAGASAFAIPEDLEDGMYSVNLVDGEHIWEKLSEAPAAPEESTPNEAREVVRELTTRDDRLRCGCVNRMSAGECNVVSKFAGVVAFVCNTRASDATVYRQQFADAYRIITDNCGYYMAGTLVGDVNIGYMRLWETNNDVCASALYSNNHHC</sequence>
<dbReference type="AlphaFoldDB" id="A0A167D1B9"/>
<proteinExistence type="predicted"/>
<gene>
    <name evidence="2" type="ORF">ISF_09760</name>
</gene>
<feature type="signal peptide" evidence="1">
    <location>
        <begin position="1"/>
        <end position="18"/>
    </location>
</feature>
<dbReference type="EMBL" id="AZHB01000069">
    <property type="protein sequence ID" value="OAA41832.1"/>
    <property type="molecule type" value="Genomic_DNA"/>
</dbReference>
<keyword evidence="1" id="KW-0732">Signal</keyword>
<feature type="chain" id="PRO_5007885019" evidence="1">
    <location>
        <begin position="19"/>
        <end position="163"/>
    </location>
</feature>
<dbReference type="OrthoDB" id="5006988at2759"/>
<reference evidence="2 3" key="1">
    <citation type="journal article" date="2016" name="Genome Biol. Evol.">
        <title>Divergent and convergent evolution of fungal pathogenicity.</title>
        <authorList>
            <person name="Shang Y."/>
            <person name="Xiao G."/>
            <person name="Zheng P."/>
            <person name="Cen K."/>
            <person name="Zhan S."/>
            <person name="Wang C."/>
        </authorList>
    </citation>
    <scope>NUCLEOTIDE SEQUENCE [LARGE SCALE GENOMIC DNA]</scope>
    <source>
        <strain evidence="2 3">ARSEF 2679</strain>
    </source>
</reference>
<dbReference type="RefSeq" id="XP_018699456.1">
    <property type="nucleotide sequence ID" value="XM_018853361.1"/>
</dbReference>
<organism evidence="2 3">
    <name type="scientific">Cordyceps fumosorosea (strain ARSEF 2679)</name>
    <name type="common">Isaria fumosorosea</name>
    <dbReference type="NCBI Taxonomy" id="1081104"/>
    <lineage>
        <taxon>Eukaryota</taxon>
        <taxon>Fungi</taxon>
        <taxon>Dikarya</taxon>
        <taxon>Ascomycota</taxon>
        <taxon>Pezizomycotina</taxon>
        <taxon>Sordariomycetes</taxon>
        <taxon>Hypocreomycetidae</taxon>
        <taxon>Hypocreales</taxon>
        <taxon>Cordycipitaceae</taxon>
        <taxon>Cordyceps</taxon>
    </lineage>
</organism>